<proteinExistence type="predicted"/>
<name>A0ABW3F3P5_9PROT</name>
<dbReference type="RefSeq" id="WP_379054428.1">
    <property type="nucleotide sequence ID" value="NZ_JBHTKB010000001.1"/>
</dbReference>
<dbReference type="InterPro" id="IPR013424">
    <property type="entry name" value="Ice-binding_C"/>
</dbReference>
<keyword evidence="1" id="KW-0732">Signal</keyword>
<protein>
    <submittedName>
        <fullName evidence="3">PEP-CTERM sorting domain-containing protein</fullName>
    </submittedName>
</protein>
<evidence type="ECO:0000313" key="4">
    <source>
        <dbReference type="Proteomes" id="UP001597128"/>
    </source>
</evidence>
<accession>A0ABW3F3P5</accession>
<evidence type="ECO:0000256" key="1">
    <source>
        <dbReference type="SAM" id="SignalP"/>
    </source>
</evidence>
<gene>
    <name evidence="3" type="ORF">ACFQ1Z_00135</name>
</gene>
<dbReference type="Pfam" id="PF07589">
    <property type="entry name" value="PEP-CTERM"/>
    <property type="match status" value="1"/>
</dbReference>
<dbReference type="EMBL" id="JBHTKB010000001">
    <property type="protein sequence ID" value="MFD0911940.1"/>
    <property type="molecule type" value="Genomic_DNA"/>
</dbReference>
<dbReference type="Proteomes" id="UP001597128">
    <property type="component" value="Unassembled WGS sequence"/>
</dbReference>
<keyword evidence="4" id="KW-1185">Reference proteome</keyword>
<evidence type="ECO:0000313" key="3">
    <source>
        <dbReference type="EMBL" id="MFD0911940.1"/>
    </source>
</evidence>
<feature type="domain" description="Ice-binding protein C-terminal" evidence="2">
    <location>
        <begin position="145"/>
        <end position="169"/>
    </location>
</feature>
<comment type="caution">
    <text evidence="3">The sequence shown here is derived from an EMBL/GenBank/DDBJ whole genome shotgun (WGS) entry which is preliminary data.</text>
</comment>
<feature type="signal peptide" evidence="1">
    <location>
        <begin position="1"/>
        <end position="22"/>
    </location>
</feature>
<evidence type="ECO:0000259" key="2">
    <source>
        <dbReference type="Pfam" id="PF07589"/>
    </source>
</evidence>
<sequence>MKSLIKKAALIALLSSVLPAQAAIQSWQVSGQVDSGHFNGTQYNGQFSFDDAGLLSSGTELLNLSSLNFNFGGSLFNLGTPALADATAVFQDGVFTGIEWSVDATNPAIGFSLITGWSDSSDAFFAYDTPLGLSGSGNLTYTLSAVPEPTQSSLVFMGLGLIGYIVTRRQSK</sequence>
<feature type="chain" id="PRO_5045457835" evidence="1">
    <location>
        <begin position="23"/>
        <end position="172"/>
    </location>
</feature>
<organism evidence="3 4">
    <name type="scientific">Methylophilus luteus</name>
    <dbReference type="NCBI Taxonomy" id="640108"/>
    <lineage>
        <taxon>Bacteria</taxon>
        <taxon>Pseudomonadati</taxon>
        <taxon>Pseudomonadota</taxon>
        <taxon>Betaproteobacteria</taxon>
        <taxon>Nitrosomonadales</taxon>
        <taxon>Methylophilaceae</taxon>
        <taxon>Methylophilus</taxon>
    </lineage>
</organism>
<reference evidence="4" key="1">
    <citation type="journal article" date="2019" name="Int. J. Syst. Evol. Microbiol.">
        <title>The Global Catalogue of Microorganisms (GCM) 10K type strain sequencing project: providing services to taxonomists for standard genome sequencing and annotation.</title>
        <authorList>
            <consortium name="The Broad Institute Genomics Platform"/>
            <consortium name="The Broad Institute Genome Sequencing Center for Infectious Disease"/>
            <person name="Wu L."/>
            <person name="Ma J."/>
        </authorList>
    </citation>
    <scope>NUCLEOTIDE SEQUENCE [LARGE SCALE GENOMIC DNA]</scope>
    <source>
        <strain evidence="4">CCUG 58412</strain>
    </source>
</reference>